<dbReference type="RefSeq" id="XP_018984094.1">
    <property type="nucleotide sequence ID" value="XM_019129360.1"/>
</dbReference>
<dbReference type="GeneID" id="30147213"/>
<keyword evidence="3" id="KW-1185">Reference proteome</keyword>
<gene>
    <name evidence="2" type="ORF">BABINDRAFT_162452</name>
</gene>
<sequence length="269" mass="30368">MSKFSEKDDSQLLASLLKHAPYRFSNRTEAFREALRLISYDLTQSSASVEWSPIKVRKRVDYIVDMSRKGGKNRDVWDRILAVVSQQRKTAGQAGIGNTENSAKREIQMRIETEERMGATVDPVVTSPSGGVISLAANEPIEGYTYSWRAPENPAICLLYTVTTDIEGDRTLVEEYSNDKPHQPKLSQSLARVPQDDTEPGQITEKDKTLLGMMQSVLQQNQVRSEATAEMNRASIEQNKLVLVLISRMMDGYEKDKRRRENVGYTAYG</sequence>
<organism evidence="2 3">
    <name type="scientific">Babjeviella inositovora NRRL Y-12698</name>
    <dbReference type="NCBI Taxonomy" id="984486"/>
    <lineage>
        <taxon>Eukaryota</taxon>
        <taxon>Fungi</taxon>
        <taxon>Dikarya</taxon>
        <taxon>Ascomycota</taxon>
        <taxon>Saccharomycotina</taxon>
        <taxon>Pichiomycetes</taxon>
        <taxon>Serinales incertae sedis</taxon>
        <taxon>Babjeviella</taxon>
    </lineage>
</organism>
<feature type="region of interest" description="Disordered" evidence="1">
    <location>
        <begin position="177"/>
        <end position="201"/>
    </location>
</feature>
<evidence type="ECO:0000256" key="1">
    <source>
        <dbReference type="SAM" id="MobiDB-lite"/>
    </source>
</evidence>
<reference evidence="3" key="1">
    <citation type="submission" date="2016-05" db="EMBL/GenBank/DDBJ databases">
        <title>Comparative genomics of biotechnologically important yeasts.</title>
        <authorList>
            <consortium name="DOE Joint Genome Institute"/>
            <person name="Riley R."/>
            <person name="Haridas S."/>
            <person name="Wolfe K.H."/>
            <person name="Lopes M.R."/>
            <person name="Hittinger C.T."/>
            <person name="Goker M."/>
            <person name="Salamov A."/>
            <person name="Wisecaver J."/>
            <person name="Long T.M."/>
            <person name="Aerts A.L."/>
            <person name="Barry K."/>
            <person name="Choi C."/>
            <person name="Clum A."/>
            <person name="Coughlan A.Y."/>
            <person name="Deshpande S."/>
            <person name="Douglass A.P."/>
            <person name="Hanson S.J."/>
            <person name="Klenk H.-P."/>
            <person name="Labutti K."/>
            <person name="Lapidus A."/>
            <person name="Lindquist E."/>
            <person name="Lipzen A."/>
            <person name="Meier-Kolthoff J.P."/>
            <person name="Ohm R.A."/>
            <person name="Otillar R.P."/>
            <person name="Pangilinan J."/>
            <person name="Peng Y."/>
            <person name="Rokas A."/>
            <person name="Rosa C.A."/>
            <person name="Scheuner C."/>
            <person name="Sibirny A.A."/>
            <person name="Slot J.C."/>
            <person name="Stielow J.B."/>
            <person name="Sun H."/>
            <person name="Kurtzman C.P."/>
            <person name="Blackwell M."/>
            <person name="Grigoriev I.V."/>
            <person name="Jeffries T.W."/>
        </authorList>
    </citation>
    <scope>NUCLEOTIDE SEQUENCE [LARGE SCALE GENOMIC DNA]</scope>
    <source>
        <strain evidence="3">NRRL Y-12698</strain>
    </source>
</reference>
<name>A0A1E3QM42_9ASCO</name>
<evidence type="ECO:0000313" key="2">
    <source>
        <dbReference type="EMBL" id="ODQ78766.1"/>
    </source>
</evidence>
<proteinExistence type="predicted"/>
<protein>
    <submittedName>
        <fullName evidence="2">Uncharacterized protein</fullName>
    </submittedName>
</protein>
<evidence type="ECO:0000313" key="3">
    <source>
        <dbReference type="Proteomes" id="UP000094336"/>
    </source>
</evidence>
<accession>A0A1E3QM42</accession>
<dbReference type="EMBL" id="KV454434">
    <property type="protein sequence ID" value="ODQ78766.1"/>
    <property type="molecule type" value="Genomic_DNA"/>
</dbReference>
<dbReference type="AlphaFoldDB" id="A0A1E3QM42"/>
<dbReference type="Proteomes" id="UP000094336">
    <property type="component" value="Unassembled WGS sequence"/>
</dbReference>